<dbReference type="InterPro" id="IPR050375">
    <property type="entry name" value="MFS_TsgA-like"/>
</dbReference>
<gene>
    <name evidence="8" type="primary">fucP_2</name>
    <name evidence="8" type="ORF">TFUB20_01523</name>
</gene>
<reference evidence="8 9" key="1">
    <citation type="submission" date="2016-09" db="EMBL/GenBank/DDBJ databases">
        <authorList>
            <person name="Capua I."/>
            <person name="De Benedictis P."/>
            <person name="Joannis T."/>
            <person name="Lombin L.H."/>
            <person name="Cattoli G."/>
        </authorList>
    </citation>
    <scope>NUCLEOTIDE SEQUENCE [LARGE SCALE GENOMIC DNA]</scope>
    <source>
        <strain evidence="8 9">UB20</strain>
    </source>
</reference>
<dbReference type="EMBL" id="FMMM01000055">
    <property type="protein sequence ID" value="SCQ21883.1"/>
    <property type="molecule type" value="Genomic_DNA"/>
</dbReference>
<dbReference type="InterPro" id="IPR036259">
    <property type="entry name" value="MFS_trans_sf"/>
</dbReference>
<feature type="transmembrane region" description="Helical" evidence="6">
    <location>
        <begin position="12"/>
        <end position="33"/>
    </location>
</feature>
<feature type="transmembrane region" description="Helical" evidence="6">
    <location>
        <begin position="306"/>
        <end position="323"/>
    </location>
</feature>
<dbReference type="AlphaFoldDB" id="A0A1D3UPF1"/>
<organism evidence="8 9">
    <name type="scientific">Tannerella forsythia</name>
    <name type="common">Bacteroides forsythus</name>
    <dbReference type="NCBI Taxonomy" id="28112"/>
    <lineage>
        <taxon>Bacteria</taxon>
        <taxon>Pseudomonadati</taxon>
        <taxon>Bacteroidota</taxon>
        <taxon>Bacteroidia</taxon>
        <taxon>Bacteroidales</taxon>
        <taxon>Tannerellaceae</taxon>
        <taxon>Tannerella</taxon>
    </lineage>
</organism>
<evidence type="ECO:0000313" key="9">
    <source>
        <dbReference type="Proteomes" id="UP000182057"/>
    </source>
</evidence>
<feature type="transmembrane region" description="Helical" evidence="6">
    <location>
        <begin position="82"/>
        <end position="103"/>
    </location>
</feature>
<feature type="transmembrane region" description="Helical" evidence="6">
    <location>
        <begin position="109"/>
        <end position="131"/>
    </location>
</feature>
<evidence type="ECO:0000256" key="6">
    <source>
        <dbReference type="SAM" id="Phobius"/>
    </source>
</evidence>
<dbReference type="Gene3D" id="1.20.1250.20">
    <property type="entry name" value="MFS general substrate transporter like domains"/>
    <property type="match status" value="2"/>
</dbReference>
<dbReference type="OrthoDB" id="9795150at2"/>
<feature type="transmembrane region" description="Helical" evidence="6">
    <location>
        <begin position="175"/>
        <end position="193"/>
    </location>
</feature>
<proteinExistence type="predicted"/>
<feature type="domain" description="Major facilitator superfamily (MFS) profile" evidence="7">
    <location>
        <begin position="15"/>
        <end position="416"/>
    </location>
</feature>
<dbReference type="PANTHER" id="PTHR43702:SF3">
    <property type="entry name" value="PROTEIN TSGA"/>
    <property type="match status" value="1"/>
</dbReference>
<feature type="transmembrane region" description="Helical" evidence="6">
    <location>
        <begin position="151"/>
        <end position="169"/>
    </location>
</feature>
<feature type="transmembrane region" description="Helical" evidence="6">
    <location>
        <begin position="223"/>
        <end position="250"/>
    </location>
</feature>
<feature type="transmembrane region" description="Helical" evidence="6">
    <location>
        <begin position="274"/>
        <end position="294"/>
    </location>
</feature>
<keyword evidence="4 6" id="KW-1133">Transmembrane helix</keyword>
<evidence type="ECO:0000256" key="2">
    <source>
        <dbReference type="ARBA" id="ARBA00022475"/>
    </source>
</evidence>
<dbReference type="GO" id="GO:0022857">
    <property type="term" value="F:transmembrane transporter activity"/>
    <property type="evidence" value="ECO:0007669"/>
    <property type="project" value="InterPro"/>
</dbReference>
<name>A0A1D3UPF1_TANFO</name>
<evidence type="ECO:0000256" key="4">
    <source>
        <dbReference type="ARBA" id="ARBA00022989"/>
    </source>
</evidence>
<dbReference type="SUPFAM" id="SSF103473">
    <property type="entry name" value="MFS general substrate transporter"/>
    <property type="match status" value="1"/>
</dbReference>
<feature type="transmembrane region" description="Helical" evidence="6">
    <location>
        <begin position="364"/>
        <end position="384"/>
    </location>
</feature>
<feature type="transmembrane region" description="Helical" evidence="6">
    <location>
        <begin position="329"/>
        <end position="352"/>
    </location>
</feature>
<dbReference type="InterPro" id="IPR020846">
    <property type="entry name" value="MFS_dom"/>
</dbReference>
<keyword evidence="3 6" id="KW-0812">Transmembrane</keyword>
<evidence type="ECO:0000256" key="5">
    <source>
        <dbReference type="ARBA" id="ARBA00023136"/>
    </source>
</evidence>
<dbReference type="RefSeq" id="WP_074449868.1">
    <property type="nucleotide sequence ID" value="NZ_FMMM01000055.1"/>
</dbReference>
<dbReference type="Pfam" id="PF07690">
    <property type="entry name" value="MFS_1"/>
    <property type="match status" value="1"/>
</dbReference>
<evidence type="ECO:0000259" key="7">
    <source>
        <dbReference type="PROSITE" id="PS50850"/>
    </source>
</evidence>
<dbReference type="InterPro" id="IPR011701">
    <property type="entry name" value="MFS"/>
</dbReference>
<keyword evidence="5 6" id="KW-0472">Membrane</keyword>
<evidence type="ECO:0000256" key="1">
    <source>
        <dbReference type="ARBA" id="ARBA00004429"/>
    </source>
</evidence>
<sequence>MKHRHSLVGQGYMLPFVLITFFFFLWGFARAILDVLNPFFQETFQINKTQASLIQFVTYLAYFLMAVPAGMMIRRYGTRKGVVVGLLAFGGAALAFVASRFFGPYIFRFYLLLLFVIGCGLACLEVAANPYVTLLGDKETAAGRINRAQSFNGLGCICGSLLGGIYCFSGENPNISIPYIGIGAIVLVIAVLFSRVRLPEFVIEDEGSAARSRPTKGLSARPLFLFGLFALFCYEIAEIAINSFFINYAVENHMVEWFTDFIATHFGMNLHPKFIASIVLSVGLLLFMLGRFAGSMLMQRMRAEQVLLGCAIGTVTMTTLVVMDMHGVSFVASILIFVFESIMFPTIFALSIKGLGSLTQKASAILMMTPVGGAIGTVLMGMAADMHNMTFSFLVPLTAFAVILIYTVVLLRKKPE</sequence>
<protein>
    <submittedName>
        <fullName evidence="8">L-fucose-proton symporter</fullName>
    </submittedName>
</protein>
<dbReference type="Proteomes" id="UP000182057">
    <property type="component" value="Unassembled WGS sequence"/>
</dbReference>
<feature type="transmembrane region" description="Helical" evidence="6">
    <location>
        <begin position="53"/>
        <end position="73"/>
    </location>
</feature>
<feature type="transmembrane region" description="Helical" evidence="6">
    <location>
        <begin position="390"/>
        <end position="411"/>
    </location>
</feature>
<evidence type="ECO:0000256" key="3">
    <source>
        <dbReference type="ARBA" id="ARBA00022692"/>
    </source>
</evidence>
<dbReference type="GO" id="GO:0005886">
    <property type="term" value="C:plasma membrane"/>
    <property type="evidence" value="ECO:0007669"/>
    <property type="project" value="UniProtKB-SubCell"/>
</dbReference>
<comment type="subcellular location">
    <subcellularLocation>
        <location evidence="1">Cell inner membrane</location>
        <topology evidence="1">Multi-pass membrane protein</topology>
    </subcellularLocation>
</comment>
<dbReference type="PROSITE" id="PS50850">
    <property type="entry name" value="MFS"/>
    <property type="match status" value="1"/>
</dbReference>
<keyword evidence="2" id="KW-1003">Cell membrane</keyword>
<dbReference type="PANTHER" id="PTHR43702">
    <property type="entry name" value="L-FUCOSE-PROTON SYMPORTER"/>
    <property type="match status" value="1"/>
</dbReference>
<accession>A0A1D3UPF1</accession>
<evidence type="ECO:0000313" key="8">
    <source>
        <dbReference type="EMBL" id="SCQ21883.1"/>
    </source>
</evidence>